<keyword evidence="6 7" id="KW-0131">Cell cycle</keyword>
<comment type="subunit">
    <text evidence="7">Forms a cyclic heterotetrameric complex composed of two molecules of XerC and two molecules of XerD.</text>
</comment>
<evidence type="ECO:0000259" key="9">
    <source>
        <dbReference type="PROSITE" id="PS51900"/>
    </source>
</evidence>
<feature type="active site" evidence="7">
    <location>
        <position position="286"/>
    </location>
</feature>
<evidence type="ECO:0000256" key="4">
    <source>
        <dbReference type="ARBA" id="ARBA00022829"/>
    </source>
</evidence>
<keyword evidence="4 7" id="KW-0159">Chromosome partition</keyword>
<keyword evidence="3 7" id="KW-0132">Cell division</keyword>
<feature type="active site" evidence="7">
    <location>
        <position position="182"/>
    </location>
</feature>
<feature type="active site" description="O-(3'-phospho-DNA)-tyrosine intermediate" evidence="7">
    <location>
        <position position="295"/>
    </location>
</feature>
<dbReference type="Pfam" id="PF00589">
    <property type="entry name" value="Phage_integrase"/>
    <property type="match status" value="1"/>
</dbReference>
<feature type="active site" evidence="7">
    <location>
        <position position="260"/>
    </location>
</feature>
<dbReference type="GO" id="GO:0005737">
    <property type="term" value="C:cytoplasm"/>
    <property type="evidence" value="ECO:0007669"/>
    <property type="project" value="UniProtKB-SubCell"/>
</dbReference>
<dbReference type="PROSITE" id="PS51898">
    <property type="entry name" value="TYR_RECOMBINASE"/>
    <property type="match status" value="1"/>
</dbReference>
<evidence type="ECO:0000256" key="3">
    <source>
        <dbReference type="ARBA" id="ARBA00022618"/>
    </source>
</evidence>
<evidence type="ECO:0000313" key="11">
    <source>
        <dbReference type="Proteomes" id="UP000693892"/>
    </source>
</evidence>
<comment type="subcellular location">
    <subcellularLocation>
        <location evidence="1 7">Cytoplasm</location>
    </subcellularLocation>
</comment>
<evidence type="ECO:0000256" key="6">
    <source>
        <dbReference type="ARBA" id="ARBA00023306"/>
    </source>
</evidence>
<keyword evidence="2 7" id="KW-0963">Cytoplasm</keyword>
<evidence type="ECO:0000256" key="2">
    <source>
        <dbReference type="ARBA" id="ARBA00022490"/>
    </source>
</evidence>
<dbReference type="EMBL" id="CAJVAP010000004">
    <property type="protein sequence ID" value="CAG7601541.1"/>
    <property type="molecule type" value="Genomic_DNA"/>
</dbReference>
<name>A0A916NLH6_9MICO</name>
<feature type="domain" description="Core-binding (CB)" evidence="9">
    <location>
        <begin position="1"/>
        <end position="93"/>
    </location>
</feature>
<sequence>MRLNEAIDGFLAAVEFEYGYSPHTIKAYRRDLRDLAEFAVADDPDAEPGAIDLETLDLELLRAWLWERQQRGLAPSTLARNVAALKSFGTWLEHRRLVPGNPASRLRAPKKAGTLPRVLSEDQIGEILARAGTRAGGGEPKDIRDLAVLELLYAAALRVSELCDLQRSGLDLRERTVRVVGKGNKERIVPLGLPAAQAVSDYLERARPVLRERTDARNSVGAEDALFLGTDGGRLTPAAVYRLVARELAQEPGGGPRGPHTLRHTAATHLLNGGADLRVVQEMLGHASLGSTQVYTHVSTERLAQTYRQAHPRA</sequence>
<comment type="similarity">
    <text evidence="7">Belongs to the 'phage' integrase family. XerC subfamily.</text>
</comment>
<dbReference type="PANTHER" id="PTHR30349">
    <property type="entry name" value="PHAGE INTEGRASE-RELATED"/>
    <property type="match status" value="1"/>
</dbReference>
<evidence type="ECO:0000259" key="8">
    <source>
        <dbReference type="PROSITE" id="PS51898"/>
    </source>
</evidence>
<keyword evidence="11" id="KW-1185">Reference proteome</keyword>
<organism evidence="10 11">
    <name type="scientific">Leucobacter soli</name>
    <dbReference type="NCBI Taxonomy" id="2812850"/>
    <lineage>
        <taxon>Bacteria</taxon>
        <taxon>Bacillati</taxon>
        <taxon>Actinomycetota</taxon>
        <taxon>Actinomycetes</taxon>
        <taxon>Micrococcales</taxon>
        <taxon>Microbacteriaceae</taxon>
        <taxon>Leucobacter</taxon>
    </lineage>
</organism>
<feature type="active site" evidence="7">
    <location>
        <position position="158"/>
    </location>
</feature>
<dbReference type="AlphaFoldDB" id="A0A916NLH6"/>
<dbReference type="GO" id="GO:0007059">
    <property type="term" value="P:chromosome segregation"/>
    <property type="evidence" value="ECO:0007669"/>
    <property type="project" value="UniProtKB-UniRule"/>
</dbReference>
<evidence type="ECO:0000256" key="1">
    <source>
        <dbReference type="ARBA" id="ARBA00004496"/>
    </source>
</evidence>
<dbReference type="Pfam" id="PF02899">
    <property type="entry name" value="Phage_int_SAM_1"/>
    <property type="match status" value="1"/>
</dbReference>
<dbReference type="GO" id="GO:0009037">
    <property type="term" value="F:tyrosine-based site-specific recombinase activity"/>
    <property type="evidence" value="ECO:0007669"/>
    <property type="project" value="UniProtKB-UniRule"/>
</dbReference>
<evidence type="ECO:0000256" key="7">
    <source>
        <dbReference type="HAMAP-Rule" id="MF_01808"/>
    </source>
</evidence>
<comment type="caution">
    <text evidence="10">The sequence shown here is derived from an EMBL/GenBank/DDBJ whole genome shotgun (WGS) entry which is preliminary data.</text>
</comment>
<keyword evidence="5 7" id="KW-0238">DNA-binding</keyword>
<evidence type="ECO:0000256" key="5">
    <source>
        <dbReference type="ARBA" id="ARBA00023125"/>
    </source>
</evidence>
<reference evidence="10" key="1">
    <citation type="submission" date="2021-06" db="EMBL/GenBank/DDBJ databases">
        <authorList>
            <person name="Criscuolo A."/>
        </authorList>
    </citation>
    <scope>NUCLEOTIDE SEQUENCE</scope>
    <source>
        <strain evidence="10">CIP111803</strain>
    </source>
</reference>
<accession>A0A916NLH6</accession>
<dbReference type="InterPro" id="IPR004107">
    <property type="entry name" value="Integrase_SAM-like_N"/>
</dbReference>
<dbReference type="CDD" id="cd00798">
    <property type="entry name" value="INT_XerDC_C"/>
    <property type="match status" value="1"/>
</dbReference>
<dbReference type="PROSITE" id="PS51900">
    <property type="entry name" value="CB"/>
    <property type="match status" value="1"/>
</dbReference>
<dbReference type="InterPro" id="IPR044068">
    <property type="entry name" value="CB"/>
</dbReference>
<protein>
    <recommendedName>
        <fullName evidence="7">Tyrosine recombinase XerC</fullName>
    </recommendedName>
</protein>
<dbReference type="HAMAP" id="MF_01808">
    <property type="entry name" value="Recomb_XerC_XerD"/>
    <property type="match status" value="1"/>
</dbReference>
<feature type="domain" description="Tyr recombinase" evidence="8">
    <location>
        <begin position="114"/>
        <end position="308"/>
    </location>
</feature>
<feature type="active site" evidence="7">
    <location>
        <position position="263"/>
    </location>
</feature>
<dbReference type="GO" id="GO:0006313">
    <property type="term" value="P:DNA transposition"/>
    <property type="evidence" value="ECO:0007669"/>
    <property type="project" value="UniProtKB-UniRule"/>
</dbReference>
<dbReference type="InterPro" id="IPR023009">
    <property type="entry name" value="Tyrosine_recombinase_XerC/XerD"/>
</dbReference>
<dbReference type="PANTHER" id="PTHR30349:SF41">
    <property type="entry name" value="INTEGRASE_RECOMBINASE PROTEIN MJ0367-RELATED"/>
    <property type="match status" value="1"/>
</dbReference>
<proteinExistence type="inferred from homology"/>
<comment type="function">
    <text evidence="7">Site-specific tyrosine recombinase, which acts by catalyzing the cutting and rejoining of the recombining DNA molecules. The XerC-XerD complex is essential to convert dimers of the bacterial chromosome into monomers to permit their segregation at cell division. It also contributes to the segregational stability of plasmids.</text>
</comment>
<dbReference type="RefSeq" id="WP_218114124.1">
    <property type="nucleotide sequence ID" value="NZ_CAJVAP010000004.1"/>
</dbReference>
<dbReference type="GO" id="GO:0003677">
    <property type="term" value="F:DNA binding"/>
    <property type="evidence" value="ECO:0007669"/>
    <property type="project" value="UniProtKB-UniRule"/>
</dbReference>
<keyword evidence="7" id="KW-0229">DNA integration</keyword>
<dbReference type="GO" id="GO:0051301">
    <property type="term" value="P:cell division"/>
    <property type="evidence" value="ECO:0007669"/>
    <property type="project" value="UniProtKB-KW"/>
</dbReference>
<dbReference type="InterPro" id="IPR002104">
    <property type="entry name" value="Integrase_catalytic"/>
</dbReference>
<evidence type="ECO:0000313" key="10">
    <source>
        <dbReference type="EMBL" id="CAG7601541.1"/>
    </source>
</evidence>
<dbReference type="Proteomes" id="UP000693892">
    <property type="component" value="Unassembled WGS sequence"/>
</dbReference>
<dbReference type="InterPro" id="IPR050090">
    <property type="entry name" value="Tyrosine_recombinase_XerCD"/>
</dbReference>
<gene>
    <name evidence="10" type="primary">xerC_1</name>
    <name evidence="7" type="synonym">xerC</name>
    <name evidence="10" type="ORF">LEUCIP111803_00476</name>
</gene>
<keyword evidence="7" id="KW-0233">DNA recombination</keyword>